<evidence type="ECO:0008006" key="4">
    <source>
        <dbReference type="Google" id="ProtNLM"/>
    </source>
</evidence>
<keyword evidence="3" id="KW-1185">Reference proteome</keyword>
<organism evidence="2 3">
    <name type="scientific">Paenibacillus roseopurpureus</name>
    <dbReference type="NCBI Taxonomy" id="2918901"/>
    <lineage>
        <taxon>Bacteria</taxon>
        <taxon>Bacillati</taxon>
        <taxon>Bacillota</taxon>
        <taxon>Bacilli</taxon>
        <taxon>Bacillales</taxon>
        <taxon>Paenibacillaceae</taxon>
        <taxon>Paenibacillus</taxon>
    </lineage>
</organism>
<gene>
    <name evidence="2" type="ORF">MJB10_13305</name>
</gene>
<keyword evidence="1" id="KW-0812">Transmembrane</keyword>
<keyword evidence="1" id="KW-1133">Transmembrane helix</keyword>
<accession>A0AA96LNM8</accession>
<dbReference type="EMBL" id="CP130319">
    <property type="protein sequence ID" value="WNR42115.1"/>
    <property type="molecule type" value="Genomic_DNA"/>
</dbReference>
<feature type="transmembrane region" description="Helical" evidence="1">
    <location>
        <begin position="32"/>
        <end position="51"/>
    </location>
</feature>
<evidence type="ECO:0000313" key="2">
    <source>
        <dbReference type="EMBL" id="WNR42115.1"/>
    </source>
</evidence>
<evidence type="ECO:0000256" key="1">
    <source>
        <dbReference type="SAM" id="Phobius"/>
    </source>
</evidence>
<dbReference type="KEGG" id="proo:MJB10_13305"/>
<sequence>MKTNYYTLALGLLGAAKLILDAFGVTLLTDETVNAVANGVAAILSVVGVYTNHQKPE</sequence>
<protein>
    <recommendedName>
        <fullName evidence="4">Holin</fullName>
    </recommendedName>
</protein>
<evidence type="ECO:0000313" key="3">
    <source>
        <dbReference type="Proteomes" id="UP001304650"/>
    </source>
</evidence>
<proteinExistence type="predicted"/>
<dbReference type="AlphaFoldDB" id="A0AA96LNM8"/>
<name>A0AA96LNM8_9BACL</name>
<dbReference type="Proteomes" id="UP001304650">
    <property type="component" value="Chromosome"/>
</dbReference>
<reference evidence="2" key="1">
    <citation type="submission" date="2022-02" db="EMBL/GenBank/DDBJ databases">
        <title>Paenibacillus sp. MBLB1832 Whole Genome Shotgun Sequencing.</title>
        <authorList>
            <person name="Hwang C.Y."/>
            <person name="Cho E.-S."/>
            <person name="Seo M.-J."/>
        </authorList>
    </citation>
    <scope>NUCLEOTIDE SEQUENCE</scope>
    <source>
        <strain evidence="2">MBLB1832</strain>
    </source>
</reference>
<dbReference type="RefSeq" id="WP_314795348.1">
    <property type="nucleotide sequence ID" value="NZ_CP130319.1"/>
</dbReference>
<keyword evidence="1" id="KW-0472">Membrane</keyword>